<evidence type="ECO:0000256" key="2">
    <source>
        <dbReference type="ARBA" id="ARBA00023136"/>
    </source>
</evidence>
<keyword evidence="6" id="KW-1185">Reference proteome</keyword>
<dbReference type="GO" id="GO:0009279">
    <property type="term" value="C:cell outer membrane"/>
    <property type="evidence" value="ECO:0007669"/>
    <property type="project" value="UniProtKB-SubCell"/>
</dbReference>
<evidence type="ECO:0000256" key="1">
    <source>
        <dbReference type="ARBA" id="ARBA00004442"/>
    </source>
</evidence>
<evidence type="ECO:0000256" key="3">
    <source>
        <dbReference type="ARBA" id="ARBA00023237"/>
    </source>
</evidence>
<dbReference type="PANTHER" id="PTHR40980">
    <property type="entry name" value="PLUG DOMAIN-CONTAINING PROTEIN"/>
    <property type="match status" value="1"/>
</dbReference>
<gene>
    <name evidence="5" type="ORF">CKA38_09080</name>
</gene>
<dbReference type="Gene3D" id="2.40.170.20">
    <property type="entry name" value="TonB-dependent receptor, beta-barrel domain"/>
    <property type="match status" value="1"/>
</dbReference>
<organism evidence="5 6">
    <name type="scientific">Ereboglobus luteus</name>
    <dbReference type="NCBI Taxonomy" id="1796921"/>
    <lineage>
        <taxon>Bacteria</taxon>
        <taxon>Pseudomonadati</taxon>
        <taxon>Verrucomicrobiota</taxon>
        <taxon>Opitutia</taxon>
        <taxon>Opitutales</taxon>
        <taxon>Opitutaceae</taxon>
        <taxon>Ereboglobus</taxon>
    </lineage>
</organism>
<keyword evidence="2" id="KW-0472">Membrane</keyword>
<evidence type="ECO:0000313" key="6">
    <source>
        <dbReference type="Proteomes" id="UP000244896"/>
    </source>
</evidence>
<dbReference type="InterPro" id="IPR000531">
    <property type="entry name" value="Beta-barrel_TonB"/>
</dbReference>
<evidence type="ECO:0000259" key="4">
    <source>
        <dbReference type="Pfam" id="PF00593"/>
    </source>
</evidence>
<dbReference type="SUPFAM" id="SSF56935">
    <property type="entry name" value="Porins"/>
    <property type="match status" value="1"/>
</dbReference>
<dbReference type="KEGG" id="elut:CKA38_09080"/>
<name>A0A2U8E3C3_9BACT</name>
<evidence type="ECO:0000313" key="5">
    <source>
        <dbReference type="EMBL" id="AWI09377.1"/>
    </source>
</evidence>
<feature type="domain" description="TonB-dependent receptor-like beta-barrel" evidence="4">
    <location>
        <begin position="55"/>
        <end position="434"/>
    </location>
</feature>
<keyword evidence="3" id="KW-0998">Cell outer membrane</keyword>
<dbReference type="PANTHER" id="PTHR40980:SF4">
    <property type="entry name" value="TONB-DEPENDENT RECEPTOR-LIKE BETA-BARREL DOMAIN-CONTAINING PROTEIN"/>
    <property type="match status" value="1"/>
</dbReference>
<sequence length="467" mass="53608">MGPEGLQMSALFPFADNYVFNMDLGGKSGNVNQQNWTVVDQNALWSVYEEHPEWFLLNATDNVLQKLVGRRDLTENIDALYAEATTRVGKFQLNFGIRGERTSTEAKFTRMLSKEEMALAEKYATPEEIATGKFNTGTVEGVRFQYNYGNRDVRKENYENLFLSGGLKYDFTKNLRFQLSFSQAILRPDYGNLSATVNYPDYYPTSLWIPNPKLKPEKTTKFYAGFQWYLKPSGIFEISAYRLDIKGLQIGNMQISKEQAEAQLGYSLQDAMKGLLEESEVVIDEETLESDEVYKSMRDMVYRSTINAAGTRTVYGITVRYDQQLTFLPGPLKGLGIFGSFTTASLRNAEIDEEKIGRASKSANGGIKYRYGRFNIQLRGSWTDDALRSITRPYPGRKWTLNEYQYVKARFVVDLSGGWKLNKNLELVFSIRNLTQEPYIRYSNVPDRMNWYSVPDTIWNLSLRGKY</sequence>
<proteinExistence type="predicted"/>
<dbReference type="AlphaFoldDB" id="A0A2U8E3C3"/>
<protein>
    <recommendedName>
        <fullName evidence="4">TonB-dependent receptor-like beta-barrel domain-containing protein</fullName>
    </recommendedName>
</protein>
<dbReference type="Proteomes" id="UP000244896">
    <property type="component" value="Chromosome"/>
</dbReference>
<dbReference type="EMBL" id="CP023004">
    <property type="protein sequence ID" value="AWI09377.1"/>
    <property type="molecule type" value="Genomic_DNA"/>
</dbReference>
<dbReference type="OrthoDB" id="8727862at2"/>
<dbReference type="InterPro" id="IPR036942">
    <property type="entry name" value="Beta-barrel_TonB_sf"/>
</dbReference>
<comment type="subcellular location">
    <subcellularLocation>
        <location evidence="1">Cell outer membrane</location>
    </subcellularLocation>
</comment>
<reference evidence="5 6" key="1">
    <citation type="journal article" date="2018" name="Syst. Appl. Microbiol.">
        <title>Ereboglobus luteus gen. nov. sp. nov. from cockroach guts, and new insights into the oxygen relationship of the genera Opitutus and Didymococcus (Verrucomicrobia: Opitutaceae).</title>
        <authorList>
            <person name="Tegtmeier D."/>
            <person name="Belitz A."/>
            <person name="Radek R."/>
            <person name="Heimerl T."/>
            <person name="Brune A."/>
        </authorList>
    </citation>
    <scope>NUCLEOTIDE SEQUENCE [LARGE SCALE GENOMIC DNA]</scope>
    <source>
        <strain evidence="5 6">Ho45</strain>
    </source>
</reference>
<accession>A0A2U8E3C3</accession>
<dbReference type="Pfam" id="PF00593">
    <property type="entry name" value="TonB_dep_Rec_b-barrel"/>
    <property type="match status" value="1"/>
</dbReference>